<dbReference type="HOGENOM" id="CLU_040688_2_0_1"/>
<keyword evidence="5" id="KW-0862">Zinc</keyword>
<keyword evidence="2" id="KW-0479">Metal-binding</keyword>
<dbReference type="GO" id="GO:0000981">
    <property type="term" value="F:DNA-binding transcription factor activity, RNA polymerase II-specific"/>
    <property type="evidence" value="ECO:0007669"/>
    <property type="project" value="EnsemblFungi"/>
</dbReference>
<evidence type="ECO:0000256" key="4">
    <source>
        <dbReference type="ARBA" id="ARBA00022771"/>
    </source>
</evidence>
<dbReference type="AlphaFoldDB" id="A7TI03"/>
<evidence type="ECO:0000256" key="7">
    <source>
        <dbReference type="SAM" id="MobiDB-lite"/>
    </source>
</evidence>
<feature type="domain" description="C2H2-type" evidence="8">
    <location>
        <begin position="100"/>
        <end position="127"/>
    </location>
</feature>
<keyword evidence="4 6" id="KW-0863">Zinc-finger</keyword>
<evidence type="ECO:0000313" key="9">
    <source>
        <dbReference type="EMBL" id="EDO18165.1"/>
    </source>
</evidence>
<dbReference type="Pfam" id="PF00096">
    <property type="entry name" value="zf-C2H2"/>
    <property type="match status" value="1"/>
</dbReference>
<dbReference type="PROSITE" id="PS50157">
    <property type="entry name" value="ZINC_FINGER_C2H2_2"/>
    <property type="match status" value="2"/>
</dbReference>
<organism evidence="10">
    <name type="scientific">Vanderwaltozyma polyspora (strain ATCC 22028 / DSM 70294 / BCRC 21397 / CBS 2163 / NBRC 10782 / NRRL Y-8283 / UCD 57-17)</name>
    <name type="common">Kluyveromyces polysporus</name>
    <dbReference type="NCBI Taxonomy" id="436907"/>
    <lineage>
        <taxon>Eukaryota</taxon>
        <taxon>Fungi</taxon>
        <taxon>Dikarya</taxon>
        <taxon>Ascomycota</taxon>
        <taxon>Saccharomycotina</taxon>
        <taxon>Saccharomycetes</taxon>
        <taxon>Saccharomycetales</taxon>
        <taxon>Saccharomycetaceae</taxon>
        <taxon>Vanderwaltozyma</taxon>
    </lineage>
</organism>
<keyword evidence="3" id="KW-0677">Repeat</keyword>
<dbReference type="GO" id="GO:0031335">
    <property type="term" value="P:regulation of sulfur amino acid metabolic process"/>
    <property type="evidence" value="ECO:0007669"/>
    <property type="project" value="EnsemblFungi"/>
</dbReference>
<feature type="compositionally biased region" description="Low complexity" evidence="7">
    <location>
        <begin position="73"/>
        <end position="86"/>
    </location>
</feature>
<evidence type="ECO:0000256" key="1">
    <source>
        <dbReference type="ARBA" id="ARBA00022491"/>
    </source>
</evidence>
<accession>A7TI03</accession>
<evidence type="ECO:0000256" key="3">
    <source>
        <dbReference type="ARBA" id="ARBA00022737"/>
    </source>
</evidence>
<dbReference type="GeneID" id="5546439"/>
<dbReference type="OMA" id="DNTINNM"/>
<dbReference type="InParanoid" id="A7TI03"/>
<evidence type="ECO:0000259" key="8">
    <source>
        <dbReference type="PROSITE" id="PS50157"/>
    </source>
</evidence>
<dbReference type="InterPro" id="IPR036236">
    <property type="entry name" value="Znf_C2H2_sf"/>
</dbReference>
<dbReference type="SMART" id="SM00355">
    <property type="entry name" value="ZnF_C2H2"/>
    <property type="match status" value="2"/>
</dbReference>
<dbReference type="EMBL" id="DS480393">
    <property type="protein sequence ID" value="EDO18165.1"/>
    <property type="molecule type" value="Genomic_DNA"/>
</dbReference>
<dbReference type="GO" id="GO:0000978">
    <property type="term" value="F:RNA polymerase II cis-regulatory region sequence-specific DNA binding"/>
    <property type="evidence" value="ECO:0007669"/>
    <property type="project" value="TreeGrafter"/>
</dbReference>
<dbReference type="SUPFAM" id="SSF57667">
    <property type="entry name" value="beta-beta-alpha zinc fingers"/>
    <property type="match status" value="1"/>
</dbReference>
<dbReference type="Proteomes" id="UP000000267">
    <property type="component" value="Unassembled WGS sequence"/>
</dbReference>
<dbReference type="PhylomeDB" id="A7TI03"/>
<sequence length="181" mass="20208">MVMSEDIRFFNQAVEAIGSNWLRKDEIDPKIKVLLNRLQLVNVKTVNIPRASQGSLGVSGSSVKKERASVDMSSSNSGGNVASSSNKQKVTKSGTKEKNLPCSQCNLIFHRTSDVRRHERTHLKLLPNICTQCGKGFARKDALKRHFDTLTCKRNRKKLLSMGGNIKEILDEVKQNNTKKA</sequence>
<evidence type="ECO:0000313" key="10">
    <source>
        <dbReference type="Proteomes" id="UP000000267"/>
    </source>
</evidence>
<evidence type="ECO:0000256" key="5">
    <source>
        <dbReference type="ARBA" id="ARBA00022833"/>
    </source>
</evidence>
<proteinExistence type="predicted"/>
<name>A7TI03_VANPO</name>
<dbReference type="STRING" id="436907.A7TI03"/>
<reference evidence="9 10" key="1">
    <citation type="journal article" date="2007" name="Proc. Natl. Acad. Sci. U.S.A.">
        <title>Independent sorting-out of thousands of duplicated gene pairs in two yeast species descended from a whole-genome duplication.</title>
        <authorList>
            <person name="Scannell D.R."/>
            <person name="Frank A.C."/>
            <person name="Conant G.C."/>
            <person name="Byrne K.P."/>
            <person name="Woolfit M."/>
            <person name="Wolfe K.H."/>
        </authorList>
    </citation>
    <scope>NUCLEOTIDE SEQUENCE [LARGE SCALE GENOMIC DNA]</scope>
    <source>
        <strain evidence="10">ATCC 22028 / DSM 70294 / BCRC 21397 / CBS 2163 / NBRC 10782 / NRRL Y-8283 / UCD 57-17</strain>
    </source>
</reference>
<dbReference type="KEGG" id="vpo:Kpol_1031p73"/>
<dbReference type="FunCoup" id="A7TI03">
    <property type="interactions" value="3538"/>
</dbReference>
<dbReference type="FunFam" id="3.30.160.60:FF:000100">
    <property type="entry name" value="Zinc finger 45-like"/>
    <property type="match status" value="1"/>
</dbReference>
<gene>
    <name evidence="9" type="ORF">Kpol_1031p73</name>
</gene>
<dbReference type="GO" id="GO:0045944">
    <property type="term" value="P:positive regulation of transcription by RNA polymerase II"/>
    <property type="evidence" value="ECO:0007669"/>
    <property type="project" value="EnsemblFungi"/>
</dbReference>
<feature type="domain" description="C2H2-type" evidence="8">
    <location>
        <begin position="128"/>
        <end position="155"/>
    </location>
</feature>
<dbReference type="Gene3D" id="3.30.160.60">
    <property type="entry name" value="Classic Zinc Finger"/>
    <property type="match status" value="2"/>
</dbReference>
<dbReference type="RefSeq" id="XP_001646023.1">
    <property type="nucleotide sequence ID" value="XM_001645973.1"/>
</dbReference>
<keyword evidence="1" id="KW-0678">Repressor</keyword>
<dbReference type="PANTHER" id="PTHR23235:SF120">
    <property type="entry name" value="KRUPPEL-LIKE FACTOR 15"/>
    <property type="match status" value="1"/>
</dbReference>
<dbReference type="GO" id="GO:0000122">
    <property type="term" value="P:negative regulation of transcription by RNA polymerase II"/>
    <property type="evidence" value="ECO:0007669"/>
    <property type="project" value="EnsemblFungi"/>
</dbReference>
<dbReference type="eggNOG" id="KOG1721">
    <property type="taxonomic scope" value="Eukaryota"/>
</dbReference>
<keyword evidence="10" id="KW-1185">Reference proteome</keyword>
<dbReference type="InterPro" id="IPR013087">
    <property type="entry name" value="Znf_C2H2_type"/>
</dbReference>
<evidence type="ECO:0000256" key="2">
    <source>
        <dbReference type="ARBA" id="ARBA00022723"/>
    </source>
</evidence>
<feature type="region of interest" description="Disordered" evidence="7">
    <location>
        <begin position="54"/>
        <end position="97"/>
    </location>
</feature>
<dbReference type="PANTHER" id="PTHR23235">
    <property type="entry name" value="KRUEPPEL-LIKE TRANSCRIPTION FACTOR"/>
    <property type="match status" value="1"/>
</dbReference>
<dbReference type="OrthoDB" id="8922241at2759"/>
<protein>
    <recommendedName>
        <fullName evidence="8">C2H2-type domain-containing protein</fullName>
    </recommendedName>
</protein>
<evidence type="ECO:0000256" key="6">
    <source>
        <dbReference type="PROSITE-ProRule" id="PRU00042"/>
    </source>
</evidence>
<dbReference type="PROSITE" id="PS00028">
    <property type="entry name" value="ZINC_FINGER_C2H2_1"/>
    <property type="match status" value="1"/>
</dbReference>
<dbReference type="GO" id="GO:0008270">
    <property type="term" value="F:zinc ion binding"/>
    <property type="evidence" value="ECO:0007669"/>
    <property type="project" value="UniProtKB-KW"/>
</dbReference>